<proteinExistence type="predicted"/>
<keyword evidence="1" id="KW-1133">Transmembrane helix</keyword>
<keyword evidence="3" id="KW-1185">Reference proteome</keyword>
<dbReference type="RefSeq" id="WP_170211276.1">
    <property type="nucleotide sequence ID" value="NZ_BORC01000010.1"/>
</dbReference>
<dbReference type="EMBL" id="BORC01000010">
    <property type="protein sequence ID" value="GIN64022.1"/>
    <property type="molecule type" value="Genomic_DNA"/>
</dbReference>
<evidence type="ECO:0000256" key="1">
    <source>
        <dbReference type="SAM" id="Phobius"/>
    </source>
</evidence>
<dbReference type="AlphaFoldDB" id="A0A919WLQ2"/>
<keyword evidence="1" id="KW-0472">Membrane</keyword>
<accession>A0A919WLQ2</accession>
<evidence type="ECO:0000313" key="3">
    <source>
        <dbReference type="Proteomes" id="UP000682111"/>
    </source>
</evidence>
<evidence type="ECO:0000313" key="2">
    <source>
        <dbReference type="EMBL" id="GIN64022.1"/>
    </source>
</evidence>
<feature type="transmembrane region" description="Helical" evidence="1">
    <location>
        <begin position="6"/>
        <end position="22"/>
    </location>
</feature>
<feature type="transmembrane region" description="Helical" evidence="1">
    <location>
        <begin position="34"/>
        <end position="55"/>
    </location>
</feature>
<sequence length="56" mass="6617">MDWMMVYYILSFLLVIILVLAFRKRKQENEKFPIKQFVVSLIVGIGIFVIILSNLL</sequence>
<dbReference type="Proteomes" id="UP000682111">
    <property type="component" value="Unassembled WGS sequence"/>
</dbReference>
<reference evidence="2" key="1">
    <citation type="submission" date="2021-03" db="EMBL/GenBank/DDBJ databases">
        <title>Antimicrobial resistance genes in bacteria isolated from Japanese honey, and their potential for conferring macrolide and lincosamide resistance in the American foulbrood pathogen Paenibacillus larvae.</title>
        <authorList>
            <person name="Okamoto M."/>
            <person name="Kumagai M."/>
            <person name="Kanamori H."/>
            <person name="Takamatsu D."/>
        </authorList>
    </citation>
    <scope>NUCLEOTIDE SEQUENCE</scope>
    <source>
        <strain evidence="2">J27TS8</strain>
    </source>
</reference>
<keyword evidence="1" id="KW-0812">Transmembrane</keyword>
<name>A0A919WLQ2_9BACI</name>
<protein>
    <submittedName>
        <fullName evidence="2">Uncharacterized protein</fullName>
    </submittedName>
</protein>
<gene>
    <name evidence="2" type="ORF">J27TS8_40150</name>
</gene>
<comment type="caution">
    <text evidence="2">The sequence shown here is derived from an EMBL/GenBank/DDBJ whole genome shotgun (WGS) entry which is preliminary data.</text>
</comment>
<organism evidence="2 3">
    <name type="scientific">Robertmurraya siralis</name>
    <dbReference type="NCBI Taxonomy" id="77777"/>
    <lineage>
        <taxon>Bacteria</taxon>
        <taxon>Bacillati</taxon>
        <taxon>Bacillota</taxon>
        <taxon>Bacilli</taxon>
        <taxon>Bacillales</taxon>
        <taxon>Bacillaceae</taxon>
        <taxon>Robertmurraya</taxon>
    </lineage>
</organism>